<evidence type="ECO:0000313" key="3">
    <source>
        <dbReference type="EMBL" id="CAF1587030.1"/>
    </source>
</evidence>
<evidence type="ECO:0000313" key="4">
    <source>
        <dbReference type="Proteomes" id="UP000663828"/>
    </source>
</evidence>
<dbReference type="PANTHER" id="PTHR46599:SF3">
    <property type="entry name" value="PIGGYBAC TRANSPOSABLE ELEMENT-DERIVED PROTEIN 4"/>
    <property type="match status" value="1"/>
</dbReference>
<organism evidence="3 4">
    <name type="scientific">Adineta ricciae</name>
    <name type="common">Rotifer</name>
    <dbReference type="NCBI Taxonomy" id="249248"/>
    <lineage>
        <taxon>Eukaryota</taxon>
        <taxon>Metazoa</taxon>
        <taxon>Spiralia</taxon>
        <taxon>Gnathifera</taxon>
        <taxon>Rotifera</taxon>
        <taxon>Eurotatoria</taxon>
        <taxon>Bdelloidea</taxon>
        <taxon>Adinetida</taxon>
        <taxon>Adinetidae</taxon>
        <taxon>Adineta</taxon>
    </lineage>
</organism>
<dbReference type="EMBL" id="CAJNOR010006143">
    <property type="protein sequence ID" value="CAF1587030.1"/>
    <property type="molecule type" value="Genomic_DNA"/>
</dbReference>
<dbReference type="Proteomes" id="UP000663828">
    <property type="component" value="Unassembled WGS sequence"/>
</dbReference>
<dbReference type="Pfam" id="PF13843">
    <property type="entry name" value="DDE_Tnp_1_7"/>
    <property type="match status" value="1"/>
</dbReference>
<sequence length="356" mass="41823">MIFSSDSCSDNDDSSLTSSSCLSDTDDEIDLTNWTVTPMANRDPFQFITNREIRVNGAQTPIEFWKHIFHGNLVQLIVFETNRYAEGICNSSNVLQQHSRINKWEPTDVEKLQLEMYFTTDELLATPIFNKIMTAGRFQILLKMLHFETNQDVNNKLKKISPVVEALRPSFKRLYKPRRFLNVDESLHLYKGRLSWKQYIPLKRARFGFKFFMLCDVNGYILNCIIYTGSDTNYSEKFSDLSLSSRIVMTLVEDYLDLGRCIVMDNYYSSLELFLNLVKRKTDAVGTVRSNRKSLPPDFRNSRLQKNERIARYYKKLMALKWLDKKYVHILSTYHENTTTIIQKRQTQDEKPICMH</sequence>
<evidence type="ECO:0000259" key="2">
    <source>
        <dbReference type="Pfam" id="PF13843"/>
    </source>
</evidence>
<comment type="caution">
    <text evidence="3">The sequence shown here is derived from an EMBL/GenBank/DDBJ whole genome shotgun (WGS) entry which is preliminary data.</text>
</comment>
<gene>
    <name evidence="3" type="ORF">XAT740_LOCUS46136</name>
</gene>
<proteinExistence type="predicted"/>
<reference evidence="3" key="1">
    <citation type="submission" date="2021-02" db="EMBL/GenBank/DDBJ databases">
        <authorList>
            <person name="Nowell W R."/>
        </authorList>
    </citation>
    <scope>NUCLEOTIDE SEQUENCE</scope>
</reference>
<feature type="region of interest" description="Disordered" evidence="1">
    <location>
        <begin position="1"/>
        <end position="21"/>
    </location>
</feature>
<accession>A0A815ZS61</accession>
<dbReference type="AlphaFoldDB" id="A0A815ZS61"/>
<dbReference type="InterPro" id="IPR029526">
    <property type="entry name" value="PGBD"/>
</dbReference>
<dbReference type="PANTHER" id="PTHR46599">
    <property type="entry name" value="PIGGYBAC TRANSPOSABLE ELEMENT-DERIVED PROTEIN 4"/>
    <property type="match status" value="1"/>
</dbReference>
<name>A0A815ZS61_ADIRI</name>
<feature type="domain" description="PiggyBac transposable element-derived protein" evidence="2">
    <location>
        <begin position="60"/>
        <end position="348"/>
    </location>
</feature>
<protein>
    <recommendedName>
        <fullName evidence="2">PiggyBac transposable element-derived protein domain-containing protein</fullName>
    </recommendedName>
</protein>
<keyword evidence="4" id="KW-1185">Reference proteome</keyword>
<evidence type="ECO:0000256" key="1">
    <source>
        <dbReference type="SAM" id="MobiDB-lite"/>
    </source>
</evidence>